<dbReference type="Proteomes" id="UP001162972">
    <property type="component" value="Chromosome 7"/>
</dbReference>
<protein>
    <submittedName>
        <fullName evidence="1">Uncharacterized protein</fullName>
    </submittedName>
</protein>
<sequence length="26" mass="3134">MDFGLVFHYDEVFMDLLVVNDILKFI</sequence>
<dbReference type="AlphaFoldDB" id="A0AAD6P7K3"/>
<evidence type="ECO:0000313" key="2">
    <source>
        <dbReference type="Proteomes" id="UP001162972"/>
    </source>
</evidence>
<evidence type="ECO:0000313" key="1">
    <source>
        <dbReference type="EMBL" id="KAJ6419066.1"/>
    </source>
</evidence>
<proteinExistence type="predicted"/>
<gene>
    <name evidence="1" type="ORF">OIU84_029218</name>
</gene>
<dbReference type="EMBL" id="JAPFFJ010000009">
    <property type="protein sequence ID" value="KAJ6419066.1"/>
    <property type="molecule type" value="Genomic_DNA"/>
</dbReference>
<name>A0AAD6P7K3_9ROSI</name>
<accession>A0AAD6P7K3</accession>
<reference evidence="1 2" key="1">
    <citation type="journal article" date="2023" name="Int. J. Mol. Sci.">
        <title>De Novo Assembly and Annotation of 11 Diverse Shrub Willow (Salix) Genomes Reveals Novel Gene Organization in Sex-Linked Regions.</title>
        <authorList>
            <person name="Hyden B."/>
            <person name="Feng K."/>
            <person name="Yates T.B."/>
            <person name="Jawdy S."/>
            <person name="Cereghino C."/>
            <person name="Smart L.B."/>
            <person name="Muchero W."/>
        </authorList>
    </citation>
    <scope>NUCLEOTIDE SEQUENCE [LARGE SCALE GENOMIC DNA]</scope>
    <source>
        <tissue evidence="1">Shoot tip</tissue>
    </source>
</reference>
<keyword evidence="2" id="KW-1185">Reference proteome</keyword>
<organism evidence="1 2">
    <name type="scientific">Salix udensis</name>
    <dbReference type="NCBI Taxonomy" id="889485"/>
    <lineage>
        <taxon>Eukaryota</taxon>
        <taxon>Viridiplantae</taxon>
        <taxon>Streptophyta</taxon>
        <taxon>Embryophyta</taxon>
        <taxon>Tracheophyta</taxon>
        <taxon>Spermatophyta</taxon>
        <taxon>Magnoliopsida</taxon>
        <taxon>eudicotyledons</taxon>
        <taxon>Gunneridae</taxon>
        <taxon>Pentapetalae</taxon>
        <taxon>rosids</taxon>
        <taxon>fabids</taxon>
        <taxon>Malpighiales</taxon>
        <taxon>Salicaceae</taxon>
        <taxon>Saliceae</taxon>
        <taxon>Salix</taxon>
    </lineage>
</organism>
<comment type="caution">
    <text evidence="1">The sequence shown here is derived from an EMBL/GenBank/DDBJ whole genome shotgun (WGS) entry which is preliminary data.</text>
</comment>